<dbReference type="EMBL" id="FM954973">
    <property type="protein sequence ID" value="CAV26997.1"/>
    <property type="molecule type" value="Genomic_DNA"/>
</dbReference>
<accession>B7VS81</accession>
<dbReference type="KEGG" id="vsp:VS_II1101"/>
<gene>
    <name evidence="2" type="ordered locus">VS_II1101</name>
</gene>
<dbReference type="PATRIC" id="fig|575788.5.peg.1039"/>
<evidence type="ECO:0000256" key="1">
    <source>
        <dbReference type="SAM" id="MobiDB-lite"/>
    </source>
</evidence>
<dbReference type="Proteomes" id="UP000009100">
    <property type="component" value="Chromosome 2"/>
</dbReference>
<dbReference type="HOGENOM" id="CLU_524726_0_0_6"/>
<organism evidence="2 3">
    <name type="scientific">Vibrio atlanticus (strain LGP32)</name>
    <name type="common">Vibrio splendidus (strain Mel32)</name>
    <dbReference type="NCBI Taxonomy" id="575788"/>
    <lineage>
        <taxon>Bacteria</taxon>
        <taxon>Pseudomonadati</taxon>
        <taxon>Pseudomonadota</taxon>
        <taxon>Gammaproteobacteria</taxon>
        <taxon>Vibrionales</taxon>
        <taxon>Vibrionaceae</taxon>
        <taxon>Vibrio</taxon>
    </lineage>
</organism>
<evidence type="ECO:0000313" key="2">
    <source>
        <dbReference type="EMBL" id="CAV26997.1"/>
    </source>
</evidence>
<dbReference type="PROSITE" id="PS51257">
    <property type="entry name" value="PROKAR_LIPOPROTEIN"/>
    <property type="match status" value="1"/>
</dbReference>
<proteinExistence type="predicted"/>
<protein>
    <submittedName>
        <fullName evidence="2">Uncharacterized protein</fullName>
    </submittedName>
</protein>
<name>B7VS81_VIBA3</name>
<dbReference type="AlphaFoldDB" id="B7VS81"/>
<evidence type="ECO:0000313" key="3">
    <source>
        <dbReference type="Proteomes" id="UP000009100"/>
    </source>
</evidence>
<feature type="region of interest" description="Disordered" evidence="1">
    <location>
        <begin position="161"/>
        <end position="185"/>
    </location>
</feature>
<sequence length="519" mass="56718">MDIKILGIVSCATFILGGCSSLTPNQLEKEAWDSLKAQNPPVFNGRTCSNIAILESEYLVELASEKQLIAIAELNLATEKKSAEPAISSESLALQNQVVTKRNVDTLVIKLKKSVQKMEELELKLGAQGVESTETARTEAINALDKAKIEHSEIETALEKAKVRNDEESKASTREKGKANEARRKIEEAEKRVRVAEVEYSNVKARSEAAIITAENSTGEYRDADLCKAYAFSDHYRQRYIELSGDAYNWNTGFDALGLLAGLTGIYGIGFDESSDLIKGSALALGAIMGAKSYAQPLGRSELYLQGAQRMQCVIDTSPAIINSSLSASTMRKYRYDMLEALASLESFTSTELDSLKAYIASDAVKVTPAAQEALKLLEVYNNIKLQSGNIRDEANRTYALVLGMPDEIVVATKKAELKLSQEFVKTAPSFEESLTIIKGALSEGYLTQSQKVNLDATFASFSPTDEKELAGFTTDPGKAELLKLTTLVSKVKITRESYSSIVINYQDVRTALKLCNAV</sequence>
<reference evidence="2 3" key="1">
    <citation type="submission" date="2009-02" db="EMBL/GenBank/DDBJ databases">
        <title>Vibrio splendidus str. LGP32 complete genome.</title>
        <authorList>
            <person name="Mazel D."/>
            <person name="Le Roux F."/>
        </authorList>
    </citation>
    <scope>NUCLEOTIDE SEQUENCE [LARGE SCALE GENOMIC DNA]</scope>
    <source>
        <strain evidence="2 3">LGP32</strain>
    </source>
</reference>